<dbReference type="InterPro" id="IPR018314">
    <property type="entry name" value="RsmB/NOL1/NOP2-like_CS"/>
</dbReference>
<feature type="domain" description="SAM-dependent MTase RsmB/NOP-type" evidence="7">
    <location>
        <begin position="1"/>
        <end position="182"/>
    </location>
</feature>
<gene>
    <name evidence="8" type="ORF">X975_01422</name>
</gene>
<dbReference type="GO" id="GO:0000470">
    <property type="term" value="P:maturation of LSU-rRNA"/>
    <property type="evidence" value="ECO:0007669"/>
    <property type="project" value="TreeGrafter"/>
</dbReference>
<dbReference type="Gene3D" id="3.40.50.150">
    <property type="entry name" value="Vaccinia Virus protein VP39"/>
    <property type="match status" value="1"/>
</dbReference>
<dbReference type="InterPro" id="IPR023267">
    <property type="entry name" value="RCMT"/>
</dbReference>
<dbReference type="Proteomes" id="UP000054359">
    <property type="component" value="Unassembled WGS sequence"/>
</dbReference>
<comment type="similarity">
    <text evidence="1 6">Belongs to the class I-like SAM-binding methyltransferase superfamily. RsmB/NOP family.</text>
</comment>
<comment type="caution">
    <text evidence="6">Lacks conserved residue(s) required for the propagation of feature annotation.</text>
</comment>
<dbReference type="GO" id="GO:0003723">
    <property type="term" value="F:RNA binding"/>
    <property type="evidence" value="ECO:0007669"/>
    <property type="project" value="UniProtKB-UniRule"/>
</dbReference>
<evidence type="ECO:0000256" key="3">
    <source>
        <dbReference type="ARBA" id="ARBA00022679"/>
    </source>
</evidence>
<evidence type="ECO:0000256" key="5">
    <source>
        <dbReference type="ARBA" id="ARBA00022884"/>
    </source>
</evidence>
<dbReference type="PRINTS" id="PR02008">
    <property type="entry name" value="RCMTFAMILY"/>
</dbReference>
<evidence type="ECO:0000256" key="6">
    <source>
        <dbReference type="PROSITE-ProRule" id="PRU01023"/>
    </source>
</evidence>
<dbReference type="SUPFAM" id="SSF53335">
    <property type="entry name" value="S-adenosyl-L-methionine-dependent methyltransferases"/>
    <property type="match status" value="1"/>
</dbReference>
<evidence type="ECO:0000256" key="4">
    <source>
        <dbReference type="ARBA" id="ARBA00022691"/>
    </source>
</evidence>
<dbReference type="AlphaFoldDB" id="A0A087UK95"/>
<feature type="active site" description="Nucleophile" evidence="6">
    <location>
        <position position="112"/>
    </location>
</feature>
<evidence type="ECO:0000256" key="2">
    <source>
        <dbReference type="ARBA" id="ARBA00022603"/>
    </source>
</evidence>
<feature type="non-terminal residue" evidence="8">
    <location>
        <position position="197"/>
    </location>
</feature>
<reference evidence="8 9" key="1">
    <citation type="submission" date="2013-11" db="EMBL/GenBank/DDBJ databases">
        <title>Genome sequencing of Stegodyphus mimosarum.</title>
        <authorList>
            <person name="Bechsgaard J."/>
        </authorList>
    </citation>
    <scope>NUCLEOTIDE SEQUENCE [LARGE SCALE GENOMIC DNA]</scope>
</reference>
<dbReference type="PANTHER" id="PTHR22807">
    <property type="entry name" value="NOP2 YEAST -RELATED NOL1/NOP2/FMU SUN DOMAIN-CONTAINING"/>
    <property type="match status" value="1"/>
</dbReference>
<dbReference type="GO" id="GO:0005730">
    <property type="term" value="C:nucleolus"/>
    <property type="evidence" value="ECO:0007669"/>
    <property type="project" value="TreeGrafter"/>
</dbReference>
<keyword evidence="2 6" id="KW-0489">Methyltransferase</keyword>
<keyword evidence="5 6" id="KW-0694">RNA-binding</keyword>
<keyword evidence="9" id="KW-1185">Reference proteome</keyword>
<dbReference type="GO" id="GO:0009383">
    <property type="term" value="F:rRNA (cytosine-C5-)-methyltransferase activity"/>
    <property type="evidence" value="ECO:0007669"/>
    <property type="project" value="TreeGrafter"/>
</dbReference>
<organism evidence="8 9">
    <name type="scientific">Stegodyphus mimosarum</name>
    <name type="common">African social velvet spider</name>
    <dbReference type="NCBI Taxonomy" id="407821"/>
    <lineage>
        <taxon>Eukaryota</taxon>
        <taxon>Metazoa</taxon>
        <taxon>Ecdysozoa</taxon>
        <taxon>Arthropoda</taxon>
        <taxon>Chelicerata</taxon>
        <taxon>Arachnida</taxon>
        <taxon>Araneae</taxon>
        <taxon>Araneomorphae</taxon>
        <taxon>Entelegynae</taxon>
        <taxon>Eresoidea</taxon>
        <taxon>Eresidae</taxon>
        <taxon>Stegodyphus</taxon>
    </lineage>
</organism>
<dbReference type="PROSITE" id="PS51686">
    <property type="entry name" value="SAM_MT_RSMB_NOP"/>
    <property type="match status" value="1"/>
</dbReference>
<feature type="binding site" evidence="6">
    <location>
        <position position="38"/>
    </location>
    <ligand>
        <name>S-adenosyl-L-methionine</name>
        <dbReference type="ChEBI" id="CHEBI:59789"/>
    </ligand>
</feature>
<sequence>MKNTGVLFANDAVKDRAKAIVGNLHRLGVTNTIVSVQDGRNFSKTMAGFDRVLCDAPCSGTGVVSKDPSVKATKDEKDILRCATIQRLLLMSAIDCTNANSKTGGYIVYSTCSILPEENECVIDYVLKKRSVKVVPTGLDFGKEGLSRYREHRFHPSMKLARRFYPHMHNMDGFFVCKLKKFSNVIPDKLKPEENTT</sequence>
<proteinExistence type="inferred from homology"/>
<feature type="binding site" evidence="6">
    <location>
        <position position="11"/>
    </location>
    <ligand>
        <name>S-adenosyl-L-methionine</name>
        <dbReference type="ChEBI" id="CHEBI:59789"/>
    </ligand>
</feature>
<dbReference type="InterPro" id="IPR029063">
    <property type="entry name" value="SAM-dependent_MTases_sf"/>
</dbReference>
<evidence type="ECO:0000313" key="9">
    <source>
        <dbReference type="Proteomes" id="UP000054359"/>
    </source>
</evidence>
<dbReference type="GO" id="GO:0070475">
    <property type="term" value="P:rRNA base methylation"/>
    <property type="evidence" value="ECO:0007669"/>
    <property type="project" value="TreeGrafter"/>
</dbReference>
<dbReference type="Pfam" id="PF01189">
    <property type="entry name" value="Methyltr_RsmB-F"/>
    <property type="match status" value="1"/>
</dbReference>
<dbReference type="InterPro" id="IPR001678">
    <property type="entry name" value="MeTrfase_RsmB-F_NOP2_dom"/>
</dbReference>
<dbReference type="OrthoDB" id="427002at2759"/>
<dbReference type="PROSITE" id="PS01153">
    <property type="entry name" value="NOL1_NOP2_SUN"/>
    <property type="match status" value="1"/>
</dbReference>
<feature type="binding site" evidence="6">
    <location>
        <position position="55"/>
    </location>
    <ligand>
        <name>S-adenosyl-L-methionine</name>
        <dbReference type="ChEBI" id="CHEBI:59789"/>
    </ligand>
</feature>
<name>A0A087UK95_STEMI</name>
<dbReference type="PANTHER" id="PTHR22807:SF30">
    <property type="entry name" value="28S RRNA (CYTOSINE(4447)-C(5))-METHYLTRANSFERASE-RELATED"/>
    <property type="match status" value="1"/>
</dbReference>
<keyword evidence="3 6" id="KW-0808">Transferase</keyword>
<evidence type="ECO:0000256" key="1">
    <source>
        <dbReference type="ARBA" id="ARBA00007494"/>
    </source>
</evidence>
<dbReference type="OMA" id="LRCATIQ"/>
<keyword evidence="4 6" id="KW-0949">S-adenosyl-L-methionine</keyword>
<dbReference type="EMBL" id="KK120215">
    <property type="protein sequence ID" value="KFM77784.1"/>
    <property type="molecule type" value="Genomic_DNA"/>
</dbReference>
<dbReference type="InterPro" id="IPR049560">
    <property type="entry name" value="MeTrfase_RsmB-F_NOP2_cat"/>
</dbReference>
<evidence type="ECO:0000313" key="8">
    <source>
        <dbReference type="EMBL" id="KFM77784.1"/>
    </source>
</evidence>
<dbReference type="STRING" id="407821.A0A087UK95"/>
<accession>A0A087UK95</accession>
<evidence type="ECO:0000259" key="7">
    <source>
        <dbReference type="PROSITE" id="PS51686"/>
    </source>
</evidence>
<protein>
    <submittedName>
        <fullName evidence="8">Putative ribosomal RNA methyltransferase NOP2</fullName>
    </submittedName>
</protein>